<evidence type="ECO:0000256" key="6">
    <source>
        <dbReference type="ARBA" id="ARBA00023242"/>
    </source>
</evidence>
<feature type="compositionally biased region" description="Polar residues" evidence="8">
    <location>
        <begin position="628"/>
        <end position="639"/>
    </location>
</feature>
<keyword evidence="5" id="KW-0804">Transcription</keyword>
<dbReference type="Pfam" id="PF11754">
    <property type="entry name" value="Velvet"/>
    <property type="match status" value="2"/>
</dbReference>
<name>A0A5M9J953_MONFR</name>
<dbReference type="GO" id="GO:0005737">
    <property type="term" value="C:cytoplasm"/>
    <property type="evidence" value="ECO:0007669"/>
    <property type="project" value="UniProtKB-SubCell"/>
</dbReference>
<sequence length="639" mass="70662">MVLKTRSSACGQGRIETGTKTSLALDHPKLETYIPRAYIIIFLILFGNSNMAASAAPKSTPEIITRTTRGGRKLKYTLTVIQQPERARACGSGAKSSADRRPVDPPPVVQLRIHDETEPRQEKEITFHYNANFFLFATLEVARPIAQGRVQTSAPQAPVLTGMPVSGMAYLDRPNEAGYFIFPDLSVRHEGQYKLSFNLYEETKEEKDADIESANESSMRKMSSAAAAAESSFDWRMELKSDQFTVYSAKKFPGLSESTDLSRTVAEQGCRVRIRRDVRMRRRDNKPGGDFGENEDEYPQRGRATSPSFDYNIQAARQRGLSVGGNQDPQQRRGSGEISPYHSPAGSPYHSSSGSPSTPNAPPPPGGQLDWMAPGGYAPVQAIQPPPPPPPPHPSSYSQPVPASYTNPGSSTPFRQQPPQGPPPPPPGSYAGFEDRQPYHSQYRLPTNPQPQSLEPDYRRMSFGYQMSNAPQGPQPIAPAVQSTAYSQQPRESTYSRNPPTSAYANSYHDSVALAPLRPEQQPTAMSPLAPVKSISRGPPTLAPAPSSMPNHNYNRSERYGSYNQYPLPEVEPMRPANKRSFNDVFSIPQEPLHNGRRPSAISQDDEDEDDAEEQRWKDSMTYKRANGQFQQKPAPQLS</sequence>
<feature type="compositionally biased region" description="Polar residues" evidence="8">
    <location>
        <begin position="481"/>
        <end position="509"/>
    </location>
</feature>
<dbReference type="EMBL" id="VICG01000015">
    <property type="protein sequence ID" value="KAA8564389.1"/>
    <property type="molecule type" value="Genomic_DNA"/>
</dbReference>
<organism evidence="10 11">
    <name type="scientific">Monilinia fructicola</name>
    <name type="common">Brown rot fungus</name>
    <name type="synonym">Ciboria fructicola</name>
    <dbReference type="NCBI Taxonomy" id="38448"/>
    <lineage>
        <taxon>Eukaryota</taxon>
        <taxon>Fungi</taxon>
        <taxon>Dikarya</taxon>
        <taxon>Ascomycota</taxon>
        <taxon>Pezizomycotina</taxon>
        <taxon>Leotiomycetes</taxon>
        <taxon>Helotiales</taxon>
        <taxon>Sclerotiniaceae</taxon>
        <taxon>Monilinia</taxon>
    </lineage>
</organism>
<evidence type="ECO:0000259" key="9">
    <source>
        <dbReference type="PROSITE" id="PS51821"/>
    </source>
</evidence>
<proteinExistence type="inferred from homology"/>
<feature type="compositionally biased region" description="Pro residues" evidence="8">
    <location>
        <begin position="419"/>
        <end position="428"/>
    </location>
</feature>
<evidence type="ECO:0000256" key="4">
    <source>
        <dbReference type="ARBA" id="ARBA00023015"/>
    </source>
</evidence>
<dbReference type="AlphaFoldDB" id="A0A5M9J953"/>
<evidence type="ECO:0000256" key="5">
    <source>
        <dbReference type="ARBA" id="ARBA00023163"/>
    </source>
</evidence>
<feature type="compositionally biased region" description="Low complexity" evidence="8">
    <location>
        <begin position="339"/>
        <end position="358"/>
    </location>
</feature>
<feature type="compositionally biased region" description="Polar residues" evidence="8">
    <location>
        <begin position="404"/>
        <end position="415"/>
    </location>
</feature>
<dbReference type="PANTHER" id="PTHR33572">
    <property type="entry name" value="SPORE DEVELOPMENT REGULATOR VOSA"/>
    <property type="match status" value="1"/>
</dbReference>
<keyword evidence="3" id="KW-0963">Cytoplasm</keyword>
<dbReference type="GO" id="GO:0005634">
    <property type="term" value="C:nucleus"/>
    <property type="evidence" value="ECO:0007669"/>
    <property type="project" value="UniProtKB-SubCell"/>
</dbReference>
<dbReference type="InterPro" id="IPR038491">
    <property type="entry name" value="Velvet_dom_sf"/>
</dbReference>
<feature type="compositionally biased region" description="Polar residues" evidence="8">
    <location>
        <begin position="444"/>
        <end position="453"/>
    </location>
</feature>
<dbReference type="VEuPathDB" id="FungiDB:MFRU_013g00210"/>
<reference evidence="10 11" key="1">
    <citation type="submission" date="2019-06" db="EMBL/GenBank/DDBJ databases">
        <title>Genome Sequence of the Brown Rot Fungal Pathogen Monilinia fructicola.</title>
        <authorList>
            <person name="De Miccolis Angelini R.M."/>
            <person name="Landi L."/>
            <person name="Abate D."/>
            <person name="Pollastro S."/>
            <person name="Romanazzi G."/>
            <person name="Faretra F."/>
        </authorList>
    </citation>
    <scope>NUCLEOTIDE SEQUENCE [LARGE SCALE GENOMIC DNA]</scope>
    <source>
        <strain evidence="10 11">Mfrc123</strain>
    </source>
</reference>
<dbReference type="Proteomes" id="UP000322873">
    <property type="component" value="Unassembled WGS sequence"/>
</dbReference>
<protein>
    <recommendedName>
        <fullName evidence="9">Velvet domain-containing protein</fullName>
    </recommendedName>
</protein>
<evidence type="ECO:0000313" key="11">
    <source>
        <dbReference type="Proteomes" id="UP000322873"/>
    </source>
</evidence>
<evidence type="ECO:0000256" key="8">
    <source>
        <dbReference type="SAM" id="MobiDB-lite"/>
    </source>
</evidence>
<keyword evidence="4" id="KW-0805">Transcription regulation</keyword>
<feature type="compositionally biased region" description="Pro residues" evidence="8">
    <location>
        <begin position="384"/>
        <end position="394"/>
    </location>
</feature>
<dbReference type="GO" id="GO:0034250">
    <property type="term" value="P:positive regulation of amide metabolic process"/>
    <property type="evidence" value="ECO:0007669"/>
    <property type="project" value="UniProtKB-ARBA"/>
</dbReference>
<comment type="subcellular location">
    <subcellularLocation>
        <location evidence="2">Cytoplasm</location>
    </subcellularLocation>
    <subcellularLocation>
        <location evidence="1">Nucleus</location>
    </subcellularLocation>
</comment>
<evidence type="ECO:0000256" key="7">
    <source>
        <dbReference type="ARBA" id="ARBA00038005"/>
    </source>
</evidence>
<gene>
    <name evidence="10" type="ORF">EYC84_011333</name>
</gene>
<comment type="caution">
    <text evidence="10">The sequence shown here is derived from an EMBL/GenBank/DDBJ whole genome shotgun (WGS) entry which is preliminary data.</text>
</comment>
<dbReference type="InterPro" id="IPR021740">
    <property type="entry name" value="Velvet"/>
</dbReference>
<evidence type="ECO:0000256" key="2">
    <source>
        <dbReference type="ARBA" id="ARBA00004496"/>
    </source>
</evidence>
<dbReference type="PANTHER" id="PTHR33572:SF14">
    <property type="entry name" value="DEVELOPMENTAL AND SECONDARY METABOLISM REGULATOR VEA"/>
    <property type="match status" value="1"/>
</dbReference>
<dbReference type="GO" id="GO:0043455">
    <property type="term" value="P:regulation of secondary metabolic process"/>
    <property type="evidence" value="ECO:0007669"/>
    <property type="project" value="UniProtKB-ARBA"/>
</dbReference>
<keyword evidence="11" id="KW-1185">Reference proteome</keyword>
<evidence type="ECO:0000256" key="3">
    <source>
        <dbReference type="ARBA" id="ARBA00022490"/>
    </source>
</evidence>
<keyword evidence="6" id="KW-0539">Nucleus</keyword>
<dbReference type="FunFam" id="2.60.40.3960:FF:000001">
    <property type="entry name" value="Sexual development activator VeA"/>
    <property type="match status" value="1"/>
</dbReference>
<feature type="domain" description="Velvet" evidence="9">
    <location>
        <begin position="71"/>
        <end position="275"/>
    </location>
</feature>
<dbReference type="PROSITE" id="PS51821">
    <property type="entry name" value="VELVET"/>
    <property type="match status" value="1"/>
</dbReference>
<evidence type="ECO:0000256" key="1">
    <source>
        <dbReference type="ARBA" id="ARBA00004123"/>
    </source>
</evidence>
<dbReference type="InterPro" id="IPR037525">
    <property type="entry name" value="Velvet_dom"/>
</dbReference>
<evidence type="ECO:0000313" key="10">
    <source>
        <dbReference type="EMBL" id="KAA8564389.1"/>
    </source>
</evidence>
<dbReference type="Gene3D" id="2.60.40.3960">
    <property type="entry name" value="Velvet domain"/>
    <property type="match status" value="1"/>
</dbReference>
<feature type="compositionally biased region" description="Acidic residues" evidence="8">
    <location>
        <begin position="604"/>
        <end position="613"/>
    </location>
</feature>
<dbReference type="GO" id="GO:0051176">
    <property type="term" value="P:positive regulation of sulfur metabolic process"/>
    <property type="evidence" value="ECO:0007669"/>
    <property type="project" value="UniProtKB-ARBA"/>
</dbReference>
<accession>A0A5M9J953</accession>
<comment type="similarity">
    <text evidence="7">Belongs to the velvet family. VeA subfamily.</text>
</comment>
<feature type="region of interest" description="Disordered" evidence="8">
    <location>
        <begin position="278"/>
        <end position="639"/>
    </location>
</feature>